<feature type="compositionally biased region" description="Low complexity" evidence="1">
    <location>
        <begin position="332"/>
        <end position="352"/>
    </location>
</feature>
<feature type="compositionally biased region" description="Polar residues" evidence="1">
    <location>
        <begin position="175"/>
        <end position="188"/>
    </location>
</feature>
<dbReference type="AlphaFoldDB" id="A0A1A6A9K6"/>
<feature type="region of interest" description="Disordered" evidence="1">
    <location>
        <begin position="427"/>
        <end position="584"/>
    </location>
</feature>
<feature type="compositionally biased region" description="Polar residues" evidence="1">
    <location>
        <begin position="458"/>
        <end position="485"/>
    </location>
</feature>
<keyword evidence="4" id="KW-1185">Reference proteome</keyword>
<feature type="compositionally biased region" description="Basic and acidic residues" evidence="1">
    <location>
        <begin position="236"/>
        <end position="251"/>
    </location>
</feature>
<reference evidence="3" key="2">
    <citation type="submission" date="2013-07" db="EMBL/GenBank/DDBJ databases">
        <authorList>
            <consortium name="The Broad Institute Genome Sequencing Platform"/>
            <person name="Cuomo C."/>
            <person name="Litvintseva A."/>
            <person name="Chen Y."/>
            <person name="Heitman J."/>
            <person name="Sun S."/>
            <person name="Springer D."/>
            <person name="Dromer F."/>
            <person name="Young S.K."/>
            <person name="Zeng Q."/>
            <person name="Gargeya S."/>
            <person name="Fitzgerald M."/>
            <person name="Abouelleil A."/>
            <person name="Alvarado L."/>
            <person name="Berlin A.M."/>
            <person name="Chapman S.B."/>
            <person name="Dewar J."/>
            <person name="Goldberg J."/>
            <person name="Griggs A."/>
            <person name="Gujja S."/>
            <person name="Hansen M."/>
            <person name="Howarth C."/>
            <person name="Imamovic A."/>
            <person name="Larimer J."/>
            <person name="McCowan C."/>
            <person name="Murphy C."/>
            <person name="Pearson M."/>
            <person name="Priest M."/>
            <person name="Roberts A."/>
            <person name="Saif S."/>
            <person name="Shea T."/>
            <person name="Sykes S."/>
            <person name="Wortman J."/>
            <person name="Nusbaum C."/>
            <person name="Birren B."/>
        </authorList>
    </citation>
    <scope>NUCLEOTIDE SEQUENCE</scope>
    <source>
        <strain evidence="3">CBS 10117</strain>
    </source>
</reference>
<organism evidence="2">
    <name type="scientific">Kwoniella dejecticola CBS 10117</name>
    <dbReference type="NCBI Taxonomy" id="1296121"/>
    <lineage>
        <taxon>Eukaryota</taxon>
        <taxon>Fungi</taxon>
        <taxon>Dikarya</taxon>
        <taxon>Basidiomycota</taxon>
        <taxon>Agaricomycotina</taxon>
        <taxon>Tremellomycetes</taxon>
        <taxon>Tremellales</taxon>
        <taxon>Cryptococcaceae</taxon>
        <taxon>Kwoniella</taxon>
    </lineage>
</organism>
<gene>
    <name evidence="2" type="ORF">I303_02748</name>
    <name evidence="3" type="ORF">I303_102733</name>
</gene>
<dbReference type="VEuPathDB" id="FungiDB:I303_02748"/>
<dbReference type="RefSeq" id="XP_018264576.1">
    <property type="nucleotide sequence ID" value="XM_018406082.1"/>
</dbReference>
<accession>A0A1A6A9K6</accession>
<feature type="compositionally biased region" description="Basic and acidic residues" evidence="1">
    <location>
        <begin position="189"/>
        <end position="200"/>
    </location>
</feature>
<sequence>MDLRNNSSPDWYPRPRSTRSQSANPSRSSAATADRQDQGQRYADNETTYRPSLGPRGYTDLYQTYAAELHMADHPVPGYYGQGAASTHDNRWYPRLRESVGQEHVGYQAAHHPRRPRHLHQDSAAHAPPHRYDPDGHRPRFPTSDDLYASHRSSPTPSALHTGTYSPRRPYSVVSWENQRARAQTRFNSDPRPRAGEARRPSPRYAPSPSITIEAASDSAANDVRNTSSGSGTVSPRREQGQEHRDTDYTTRRRHLSVQDVAGQQFQPSSRLRGLGSEHEDCVAGSGRGRGRSPVRGNEGDDFYHSRSPSTFPGDNGPQPGRRHDRPRPRSSGRTSTRTSTSASRTRGTRGTQRAYPFFDENTGDFAGMTFNLLHGKTMRINDIPPSWDYAGIDYDEGPDEDQITLHIRLIDRSSLVDSGIQPPASIRSIQITRTPDEGDPENGSYSVTLSGRMRNAHNINTNASTEDTSDNGDNNNQEAFTSAPPNALSRDDLGMMPTHRRGSMQVNVDPRDLSNRDGATRASAQPLSSNMFPRSSIYNPRLSRTPGSTRIDNSLDGRRPYMRSRSTDQPHQYIGRGHESDYA</sequence>
<dbReference type="EMBL" id="CP144532">
    <property type="protein sequence ID" value="WWC60168.1"/>
    <property type="molecule type" value="Genomic_DNA"/>
</dbReference>
<feature type="compositionally biased region" description="Basic residues" evidence="1">
    <location>
        <begin position="321"/>
        <end position="331"/>
    </location>
</feature>
<dbReference type="EMBL" id="KI894029">
    <property type="protein sequence ID" value="OBR86734.1"/>
    <property type="molecule type" value="Genomic_DNA"/>
</dbReference>
<evidence type="ECO:0000256" key="1">
    <source>
        <dbReference type="SAM" id="MobiDB-lite"/>
    </source>
</evidence>
<dbReference type="KEGG" id="kdj:28966447"/>
<dbReference type="Proteomes" id="UP000078595">
    <property type="component" value="Chromosome 3"/>
</dbReference>
<dbReference type="GeneID" id="28966447"/>
<evidence type="ECO:0000313" key="2">
    <source>
        <dbReference type="EMBL" id="OBR86734.1"/>
    </source>
</evidence>
<feature type="compositionally biased region" description="Polar residues" evidence="1">
    <location>
        <begin position="523"/>
        <end position="539"/>
    </location>
</feature>
<feature type="compositionally biased region" description="Polar residues" evidence="1">
    <location>
        <begin position="151"/>
        <end position="165"/>
    </location>
</feature>
<reference evidence="2" key="1">
    <citation type="submission" date="2013-07" db="EMBL/GenBank/DDBJ databases">
        <title>The Genome Sequence of Cryptococcus dejecticola CBS10117.</title>
        <authorList>
            <consortium name="The Broad Institute Genome Sequencing Platform"/>
            <person name="Cuomo C."/>
            <person name="Litvintseva A."/>
            <person name="Chen Y."/>
            <person name="Heitman J."/>
            <person name="Sun S."/>
            <person name="Springer D."/>
            <person name="Dromer F."/>
            <person name="Young S.K."/>
            <person name="Zeng Q."/>
            <person name="Gargeya S."/>
            <person name="Fitzgerald M."/>
            <person name="Abouelleil A."/>
            <person name="Alvarado L."/>
            <person name="Berlin A.M."/>
            <person name="Chapman S.B."/>
            <person name="Dewar J."/>
            <person name="Goldberg J."/>
            <person name="Griggs A."/>
            <person name="Gujja S."/>
            <person name="Hansen M."/>
            <person name="Howarth C."/>
            <person name="Imamovic A."/>
            <person name="Larimer J."/>
            <person name="McCowan C."/>
            <person name="Murphy C."/>
            <person name="Pearson M."/>
            <person name="Priest M."/>
            <person name="Roberts A."/>
            <person name="Saif S."/>
            <person name="Shea T."/>
            <person name="Sykes S."/>
            <person name="Wortman J."/>
            <person name="Nusbaum C."/>
            <person name="Birren B."/>
        </authorList>
    </citation>
    <scope>NUCLEOTIDE SEQUENCE [LARGE SCALE GENOMIC DNA]</scope>
    <source>
        <strain evidence="2">CBS 10117</strain>
    </source>
</reference>
<evidence type="ECO:0000313" key="4">
    <source>
        <dbReference type="Proteomes" id="UP000078595"/>
    </source>
</evidence>
<name>A0A1A6A9K6_9TREE</name>
<protein>
    <submittedName>
        <fullName evidence="2">Uncharacterized protein</fullName>
    </submittedName>
</protein>
<proteinExistence type="predicted"/>
<feature type="compositionally biased region" description="Polar residues" evidence="1">
    <location>
        <begin position="224"/>
        <end position="234"/>
    </location>
</feature>
<feature type="region of interest" description="Disordered" evidence="1">
    <location>
        <begin position="1"/>
        <end position="57"/>
    </location>
</feature>
<evidence type="ECO:0000313" key="3">
    <source>
        <dbReference type="EMBL" id="WWC60168.1"/>
    </source>
</evidence>
<reference evidence="3" key="3">
    <citation type="submission" date="2024-02" db="EMBL/GenBank/DDBJ databases">
        <title>Comparative genomics of Cryptococcus and Kwoniella reveals pathogenesis evolution and contrasting modes of karyotype evolution via chromosome fusion or intercentromeric recombination.</title>
        <authorList>
            <person name="Coelho M.A."/>
            <person name="David-Palma M."/>
            <person name="Shea T."/>
            <person name="Bowers K."/>
            <person name="McGinley-Smith S."/>
            <person name="Mohammad A.W."/>
            <person name="Gnirke A."/>
            <person name="Yurkov A.M."/>
            <person name="Nowrousian M."/>
            <person name="Sun S."/>
            <person name="Cuomo C.A."/>
            <person name="Heitman J."/>
        </authorList>
    </citation>
    <scope>NUCLEOTIDE SEQUENCE</scope>
    <source>
        <strain evidence="3">CBS 10117</strain>
    </source>
</reference>
<feature type="region of interest" description="Disordered" evidence="1">
    <location>
        <begin position="103"/>
        <end position="357"/>
    </location>
</feature>
<feature type="compositionally biased region" description="Polar residues" evidence="1">
    <location>
        <begin position="18"/>
        <end position="31"/>
    </location>
</feature>
<feature type="compositionally biased region" description="Basic and acidic residues" evidence="1">
    <location>
        <begin position="510"/>
        <end position="520"/>
    </location>
</feature>